<keyword evidence="3" id="KW-1185">Reference proteome</keyword>
<gene>
    <name evidence="2" type="ORF">SAMN04487894_102463</name>
</gene>
<dbReference type="InterPro" id="IPR002347">
    <property type="entry name" value="SDR_fam"/>
</dbReference>
<dbReference type="Gene3D" id="3.40.50.720">
    <property type="entry name" value="NAD(P)-binding Rossmann-like Domain"/>
    <property type="match status" value="1"/>
</dbReference>
<dbReference type="InterPro" id="IPR036291">
    <property type="entry name" value="NAD(P)-bd_dom_sf"/>
</dbReference>
<dbReference type="SUPFAM" id="SSF51735">
    <property type="entry name" value="NAD(P)-binding Rossmann-fold domains"/>
    <property type="match status" value="1"/>
</dbReference>
<name>A0A1G6LVS0_NIADE</name>
<comment type="similarity">
    <text evidence="1">Belongs to the short-chain dehydrogenases/reductases (SDR) family.</text>
</comment>
<dbReference type="Pfam" id="PF13561">
    <property type="entry name" value="adh_short_C2"/>
    <property type="match status" value="1"/>
</dbReference>
<dbReference type="GO" id="GO:0016616">
    <property type="term" value="F:oxidoreductase activity, acting on the CH-OH group of donors, NAD or NADP as acceptor"/>
    <property type="evidence" value="ECO:0007669"/>
    <property type="project" value="TreeGrafter"/>
</dbReference>
<accession>A0A1G6LVS0</accession>
<organism evidence="2 3">
    <name type="scientific">Niabella drilacis (strain DSM 25811 / CCM 8410 / CCUG 62505 / LMG 26954 / E90)</name>
    <dbReference type="NCBI Taxonomy" id="1285928"/>
    <lineage>
        <taxon>Bacteria</taxon>
        <taxon>Pseudomonadati</taxon>
        <taxon>Bacteroidota</taxon>
        <taxon>Chitinophagia</taxon>
        <taxon>Chitinophagales</taxon>
        <taxon>Chitinophagaceae</taxon>
        <taxon>Niabella</taxon>
    </lineage>
</organism>
<dbReference type="STRING" id="1285928.SAMN04487894_102463"/>
<dbReference type="AlphaFoldDB" id="A0A1G6LVS0"/>
<sequence length="262" mass="27798">MEAPGNIFDLKGKDIWVIGGAGYLGQPTVQVLTAAGATVLCCDLDGRAAGFVAASGLEASVTPVDINTGDEAGVKAFVESQVAERGIPQGLVDLSFGATAKILEELTAEEFNNANKALTNTFLMAREVGTRMAEHQAGSIVLCSSMYGNVAPYPAVYDGLDMNKNPVEYGAGKAAIIQMTRYLAVHWGRKNVRCNCVSPGPFPNPGVQEKHPEFIKRLSEKSPMGRVGRKDEIAGTVAFLISEAASYITGQNIRVDGGWTAW</sequence>
<evidence type="ECO:0000313" key="3">
    <source>
        <dbReference type="Proteomes" id="UP000198757"/>
    </source>
</evidence>
<dbReference type="RefSeq" id="WP_090389068.1">
    <property type="nucleotide sequence ID" value="NZ_FMZO01000002.1"/>
</dbReference>
<dbReference type="PRINTS" id="PR00081">
    <property type="entry name" value="GDHRDH"/>
</dbReference>
<proteinExistence type="inferred from homology"/>
<reference evidence="3" key="1">
    <citation type="submission" date="2016-10" db="EMBL/GenBank/DDBJ databases">
        <authorList>
            <person name="Varghese N."/>
            <person name="Submissions S."/>
        </authorList>
    </citation>
    <scope>NUCLEOTIDE SEQUENCE [LARGE SCALE GENOMIC DNA]</scope>
    <source>
        <strain evidence="3">DSM 25811 / CCM 8410 / LMG 26954 / E90</strain>
    </source>
</reference>
<dbReference type="EMBL" id="FMZO01000002">
    <property type="protein sequence ID" value="SDC46825.1"/>
    <property type="molecule type" value="Genomic_DNA"/>
</dbReference>
<evidence type="ECO:0000256" key="1">
    <source>
        <dbReference type="ARBA" id="ARBA00006484"/>
    </source>
</evidence>
<dbReference type="PANTHER" id="PTHR42760">
    <property type="entry name" value="SHORT-CHAIN DEHYDROGENASES/REDUCTASES FAMILY MEMBER"/>
    <property type="match status" value="1"/>
</dbReference>
<evidence type="ECO:0000313" key="2">
    <source>
        <dbReference type="EMBL" id="SDC46825.1"/>
    </source>
</evidence>
<dbReference type="OrthoDB" id="9788235at2"/>
<dbReference type="Proteomes" id="UP000198757">
    <property type="component" value="Unassembled WGS sequence"/>
</dbReference>
<protein>
    <submittedName>
        <fullName evidence="2">NAD(P)-dependent dehydrogenase, short-chain alcohol dehydrogenase family</fullName>
    </submittedName>
</protein>